<proteinExistence type="predicted"/>
<dbReference type="eggNOG" id="KOG2501">
    <property type="taxonomic scope" value="Eukaryota"/>
</dbReference>
<name>A0A024UU11_9STRA</name>
<dbReference type="VEuPathDB" id="FungiDB:H310_00300"/>
<gene>
    <name evidence="2" type="ORF">H310_00300</name>
</gene>
<dbReference type="PROSITE" id="PS51352">
    <property type="entry name" value="THIOREDOXIN_2"/>
    <property type="match status" value="1"/>
</dbReference>
<dbReference type="EMBL" id="KI913952">
    <property type="protein sequence ID" value="ETW09844.1"/>
    <property type="molecule type" value="Genomic_DNA"/>
</dbReference>
<feature type="domain" description="Thioredoxin" evidence="1">
    <location>
        <begin position="1"/>
        <end position="166"/>
    </location>
</feature>
<dbReference type="AlphaFoldDB" id="A0A024UU11"/>
<protein>
    <recommendedName>
        <fullName evidence="1">Thioredoxin domain-containing protein</fullName>
    </recommendedName>
</protein>
<dbReference type="GO" id="GO:0004791">
    <property type="term" value="F:thioredoxin-disulfide reductase (NADPH) activity"/>
    <property type="evidence" value="ECO:0007669"/>
    <property type="project" value="TreeGrafter"/>
</dbReference>
<dbReference type="PANTHER" id="PTHR46472">
    <property type="entry name" value="NUCLEOREDOXIN"/>
    <property type="match status" value="1"/>
</dbReference>
<dbReference type="Gene3D" id="3.40.30.10">
    <property type="entry name" value="Glutaredoxin"/>
    <property type="match status" value="1"/>
</dbReference>
<dbReference type="RefSeq" id="XP_008861255.1">
    <property type="nucleotide sequence ID" value="XM_008863033.1"/>
</dbReference>
<evidence type="ECO:0000313" key="2">
    <source>
        <dbReference type="EMBL" id="ETW09844.1"/>
    </source>
</evidence>
<dbReference type="GeneID" id="20077350"/>
<dbReference type="InterPro" id="IPR013766">
    <property type="entry name" value="Thioredoxin_domain"/>
</dbReference>
<sequence length="172" mass="19026">MPMADDKTATVHVGTAPTLEDLLGPEILTTKGIVPTSDALAGKKRIGMYFAANWCPPCRTFTPIVSRMYKDLIEADSDIEILFVSCDGTQEQFDEYWGSSMAFPALPYEPRSMKTKLGKQFDVKFIPTLFFLDATTSKIIMRSGVEIIEDGINEDEYFQSVREALGLAAAPP</sequence>
<dbReference type="InterPro" id="IPR012336">
    <property type="entry name" value="Thioredoxin-like_fold"/>
</dbReference>
<dbReference type="OrthoDB" id="409136at2759"/>
<dbReference type="PANTHER" id="PTHR46472:SF1">
    <property type="entry name" value="NUCLEOREDOXIN"/>
    <property type="match status" value="1"/>
</dbReference>
<dbReference type="Pfam" id="PF13905">
    <property type="entry name" value="Thioredoxin_8"/>
    <property type="match status" value="1"/>
</dbReference>
<accession>A0A024UU11</accession>
<organism evidence="2">
    <name type="scientific">Aphanomyces invadans</name>
    <dbReference type="NCBI Taxonomy" id="157072"/>
    <lineage>
        <taxon>Eukaryota</taxon>
        <taxon>Sar</taxon>
        <taxon>Stramenopiles</taxon>
        <taxon>Oomycota</taxon>
        <taxon>Saprolegniomycetes</taxon>
        <taxon>Saprolegniales</taxon>
        <taxon>Verrucalvaceae</taxon>
        <taxon>Aphanomyces</taxon>
    </lineage>
</organism>
<dbReference type="SUPFAM" id="SSF52833">
    <property type="entry name" value="Thioredoxin-like"/>
    <property type="match status" value="1"/>
</dbReference>
<dbReference type="GO" id="GO:0031397">
    <property type="term" value="P:negative regulation of protein ubiquitination"/>
    <property type="evidence" value="ECO:0007669"/>
    <property type="project" value="TreeGrafter"/>
</dbReference>
<reference evidence="2" key="1">
    <citation type="submission" date="2013-12" db="EMBL/GenBank/DDBJ databases">
        <title>The Genome Sequence of Aphanomyces invadans NJM9701.</title>
        <authorList>
            <consortium name="The Broad Institute Genomics Platform"/>
            <person name="Russ C."/>
            <person name="Tyler B."/>
            <person name="van West P."/>
            <person name="Dieguez-Uribeondo J."/>
            <person name="Young S.K."/>
            <person name="Zeng Q."/>
            <person name="Gargeya S."/>
            <person name="Fitzgerald M."/>
            <person name="Abouelleil A."/>
            <person name="Alvarado L."/>
            <person name="Chapman S.B."/>
            <person name="Gainer-Dewar J."/>
            <person name="Goldberg J."/>
            <person name="Griggs A."/>
            <person name="Gujja S."/>
            <person name="Hansen M."/>
            <person name="Howarth C."/>
            <person name="Imamovic A."/>
            <person name="Ireland A."/>
            <person name="Larimer J."/>
            <person name="McCowan C."/>
            <person name="Murphy C."/>
            <person name="Pearson M."/>
            <person name="Poon T.W."/>
            <person name="Priest M."/>
            <person name="Roberts A."/>
            <person name="Saif S."/>
            <person name="Shea T."/>
            <person name="Sykes S."/>
            <person name="Wortman J."/>
            <person name="Nusbaum C."/>
            <person name="Birren B."/>
        </authorList>
    </citation>
    <scope>NUCLEOTIDE SEQUENCE [LARGE SCALE GENOMIC DNA]</scope>
    <source>
        <strain evidence="2">NJM9701</strain>
    </source>
</reference>
<evidence type="ECO:0000259" key="1">
    <source>
        <dbReference type="PROSITE" id="PS51352"/>
    </source>
</evidence>
<dbReference type="GO" id="GO:0005634">
    <property type="term" value="C:nucleus"/>
    <property type="evidence" value="ECO:0007669"/>
    <property type="project" value="TreeGrafter"/>
</dbReference>
<dbReference type="InterPro" id="IPR036249">
    <property type="entry name" value="Thioredoxin-like_sf"/>
</dbReference>
<dbReference type="GO" id="GO:0030178">
    <property type="term" value="P:negative regulation of Wnt signaling pathway"/>
    <property type="evidence" value="ECO:0007669"/>
    <property type="project" value="TreeGrafter"/>
</dbReference>